<proteinExistence type="predicted"/>
<dbReference type="EMBL" id="CAADFW010000003">
    <property type="protein sequence ID" value="VFK53752.1"/>
    <property type="molecule type" value="Genomic_DNA"/>
</dbReference>
<name>A0A450ZIZ1_9GAMM</name>
<sequence length="77" mass="8802">MKENPKMKRGGRGSRELLVAMTPLADPISEANSYPKLLPRSANHKKAGFRVIEDQVHWLRPILRFISVLQPSSRRHS</sequence>
<accession>A0A450ZIZ1</accession>
<organism evidence="1">
    <name type="scientific">Candidatus Kentrum sp. TC</name>
    <dbReference type="NCBI Taxonomy" id="2126339"/>
    <lineage>
        <taxon>Bacteria</taxon>
        <taxon>Pseudomonadati</taxon>
        <taxon>Pseudomonadota</taxon>
        <taxon>Gammaproteobacteria</taxon>
        <taxon>Candidatus Kentrum</taxon>
    </lineage>
</organism>
<evidence type="ECO:0000313" key="1">
    <source>
        <dbReference type="EMBL" id="VFK53752.1"/>
    </source>
</evidence>
<reference evidence="1" key="1">
    <citation type="submission" date="2019-02" db="EMBL/GenBank/DDBJ databases">
        <authorList>
            <person name="Gruber-Vodicka R. H."/>
            <person name="Seah K. B. B."/>
        </authorList>
    </citation>
    <scope>NUCLEOTIDE SEQUENCE</scope>
    <source>
        <strain evidence="1">BECK_BZ126</strain>
    </source>
</reference>
<gene>
    <name evidence="1" type="ORF">BECKTC1821F_GA0114240_100359</name>
</gene>
<protein>
    <submittedName>
        <fullName evidence="1">Uncharacterized protein</fullName>
    </submittedName>
</protein>
<dbReference type="AlphaFoldDB" id="A0A450ZIZ1"/>